<organism evidence="2 3">
    <name type="scientific">Halobaculum marinum</name>
    <dbReference type="NCBI Taxonomy" id="3031996"/>
    <lineage>
        <taxon>Archaea</taxon>
        <taxon>Methanobacteriati</taxon>
        <taxon>Methanobacteriota</taxon>
        <taxon>Stenosarchaea group</taxon>
        <taxon>Halobacteria</taxon>
        <taxon>Halobacteriales</taxon>
        <taxon>Haloferacaceae</taxon>
        <taxon>Halobaculum</taxon>
    </lineage>
</organism>
<reference evidence="2 3" key="1">
    <citation type="journal article" date="2019" name="Int. J. Syst. Evol. Microbiol.">
        <title>The Global Catalogue of Microorganisms (GCM) 10K type strain sequencing project: providing services to taxonomists for standard genome sequencing and annotation.</title>
        <authorList>
            <consortium name="The Broad Institute Genomics Platform"/>
            <consortium name="The Broad Institute Genome Sequencing Center for Infectious Disease"/>
            <person name="Wu L."/>
            <person name="Ma J."/>
        </authorList>
    </citation>
    <scope>NUCLEOTIDE SEQUENCE [LARGE SCALE GENOMIC DNA]</scope>
    <source>
        <strain evidence="2 3">DT55</strain>
    </source>
</reference>
<keyword evidence="1" id="KW-0472">Membrane</keyword>
<feature type="transmembrane region" description="Helical" evidence="1">
    <location>
        <begin position="439"/>
        <end position="463"/>
    </location>
</feature>
<feature type="transmembrane region" description="Helical" evidence="1">
    <location>
        <begin position="106"/>
        <end position="130"/>
    </location>
</feature>
<keyword evidence="1" id="KW-0812">Transmembrane</keyword>
<keyword evidence="2" id="KW-0418">Kinase</keyword>
<dbReference type="Proteomes" id="UP001596388">
    <property type="component" value="Unassembled WGS sequence"/>
</dbReference>
<dbReference type="CDD" id="cd00082">
    <property type="entry name" value="HisKA"/>
    <property type="match status" value="1"/>
</dbReference>
<dbReference type="EMBL" id="JBHTAG010000004">
    <property type="protein sequence ID" value="MFC7098979.1"/>
    <property type="molecule type" value="Genomic_DNA"/>
</dbReference>
<keyword evidence="3" id="KW-1185">Reference proteome</keyword>
<evidence type="ECO:0000256" key="1">
    <source>
        <dbReference type="SAM" id="Phobius"/>
    </source>
</evidence>
<dbReference type="RefSeq" id="WP_276239465.1">
    <property type="nucleotide sequence ID" value="NZ_CP119990.1"/>
</dbReference>
<comment type="caution">
    <text evidence="2">The sequence shown here is derived from an EMBL/GenBank/DDBJ whole genome shotgun (WGS) entry which is preliminary data.</text>
</comment>
<keyword evidence="2" id="KW-0808">Transferase</keyword>
<evidence type="ECO:0000313" key="3">
    <source>
        <dbReference type="Proteomes" id="UP001596388"/>
    </source>
</evidence>
<name>A0ABD5WZJ1_9EURY</name>
<keyword evidence="1" id="KW-1133">Transmembrane helix</keyword>
<dbReference type="Gene3D" id="3.30.565.10">
    <property type="entry name" value="Histidine kinase-like ATPase, C-terminal domain"/>
    <property type="match status" value="1"/>
</dbReference>
<dbReference type="InterPro" id="IPR036890">
    <property type="entry name" value="HATPase_C_sf"/>
</dbReference>
<feature type="transmembrane region" description="Helical" evidence="1">
    <location>
        <begin position="48"/>
        <end position="68"/>
    </location>
</feature>
<dbReference type="InterPro" id="IPR003661">
    <property type="entry name" value="HisK_dim/P_dom"/>
</dbReference>
<feature type="transmembrane region" description="Helical" evidence="1">
    <location>
        <begin position="483"/>
        <end position="502"/>
    </location>
</feature>
<dbReference type="GO" id="GO:0016301">
    <property type="term" value="F:kinase activity"/>
    <property type="evidence" value="ECO:0007669"/>
    <property type="project" value="UniProtKB-KW"/>
</dbReference>
<evidence type="ECO:0000313" key="2">
    <source>
        <dbReference type="EMBL" id="MFC7098979.1"/>
    </source>
</evidence>
<feature type="transmembrane region" description="Helical" evidence="1">
    <location>
        <begin position="80"/>
        <end position="100"/>
    </location>
</feature>
<dbReference type="AlphaFoldDB" id="A0ABD5WZJ1"/>
<feature type="transmembrane region" description="Helical" evidence="1">
    <location>
        <begin position="365"/>
        <end position="386"/>
    </location>
</feature>
<accession>A0ABD5WZJ1</accession>
<gene>
    <name evidence="2" type="ORF">ACFQKD_16860</name>
</gene>
<feature type="transmembrane region" description="Helical" evidence="1">
    <location>
        <begin position="12"/>
        <end position="36"/>
    </location>
</feature>
<protein>
    <submittedName>
        <fullName evidence="2">Histidine kinase</fullName>
    </submittedName>
</protein>
<sequence>MNVPSAGDQLALKPGGIVIAVVAFASTRLLLAGVVFSGMGTAPLATTAQLVPLAGGLATALYGVNLAVSTHSREYARTVAVWFLLGIVVTPLLTALPAVAEAGGAVTLRAGSVVAGSVVAGGAVGVVVGVQSATAEGRRQVLARQAEQSVLLNRLLRHEVLNSLTVIRGHAELLAERGDDDGRSRAAVDDAVERIEHTLDEVRVLLRSDEDTVSGLVPVRVDRALEAASTTATADTHDVDLPTVSVRADENLVTLLSELLAMPARAGGAASVEVTATERVVEVAVAAPGAWLSDRDRGVLVDGVPEYEHNDVDYGIPLVRLLVAQYGGTLAVDDDGDTTTVRVGLPRTGRNVPPSNDPGVAGARLWAALGVGLVAGVLMGGVLHAATGSLAVIGALYGAESSAAGWVAHLFHSGVFATVFVAVTAVGRPATVASSVRGSVLLGAGYGVLLWLIGSGVVLGLWLRTVGIAAAVPNLDPVSLGGHLVWGITVGALASLLTTADVELAATRFTRWLSAAVGRP</sequence>
<feature type="transmembrane region" description="Helical" evidence="1">
    <location>
        <begin position="406"/>
        <end position="427"/>
    </location>
</feature>
<dbReference type="GeneID" id="79271634"/>
<proteinExistence type="predicted"/>